<keyword evidence="3" id="KW-1185">Reference proteome</keyword>
<keyword evidence="1" id="KW-0812">Transmembrane</keyword>
<dbReference type="GO" id="GO:0016020">
    <property type="term" value="C:membrane"/>
    <property type="evidence" value="ECO:0007669"/>
    <property type="project" value="InterPro"/>
</dbReference>
<keyword evidence="1" id="KW-0472">Membrane</keyword>
<dbReference type="SUPFAM" id="SSF81442">
    <property type="entry name" value="Cytochrome c oxidase subunit I-like"/>
    <property type="match status" value="1"/>
</dbReference>
<dbReference type="InterPro" id="IPR000883">
    <property type="entry name" value="Cyt_C_Oxase_1"/>
</dbReference>
<gene>
    <name evidence="2" type="ORF">SAMN04488003_12121</name>
</gene>
<evidence type="ECO:0000256" key="1">
    <source>
        <dbReference type="SAM" id="Phobius"/>
    </source>
</evidence>
<evidence type="ECO:0000313" key="2">
    <source>
        <dbReference type="EMBL" id="SEN56078.1"/>
    </source>
</evidence>
<dbReference type="UniPathway" id="UPA00705"/>
<dbReference type="AlphaFoldDB" id="A0A1H8HKK6"/>
<dbReference type="STRING" id="245187.SAMN04488003_12121"/>
<dbReference type="GO" id="GO:0006119">
    <property type="term" value="P:oxidative phosphorylation"/>
    <property type="evidence" value="ECO:0007669"/>
    <property type="project" value="UniProtKB-UniPathway"/>
</dbReference>
<accession>A0A1H8HKK6</accession>
<dbReference type="InterPro" id="IPR036927">
    <property type="entry name" value="Cyt_c_oxase-like_su1_sf"/>
</dbReference>
<sequence>MPHWVQTLGGIFSIMVLVPNWASAGYALMTLNGAWHSVRDDATLRVMPVAAVFYGLSTFEGSLHEIRPVDALSHNTDRTSGHDHSGAMGWVAMITCGAIYALTPMLWRREAM</sequence>
<dbReference type="EMBL" id="FOCI01000021">
    <property type="protein sequence ID" value="SEN56078.1"/>
    <property type="molecule type" value="Genomic_DNA"/>
</dbReference>
<dbReference type="Gene3D" id="1.20.210.10">
    <property type="entry name" value="Cytochrome c oxidase-like, subunit I domain"/>
    <property type="match status" value="1"/>
</dbReference>
<dbReference type="Proteomes" id="UP000199585">
    <property type="component" value="Unassembled WGS sequence"/>
</dbReference>
<proteinExistence type="predicted"/>
<evidence type="ECO:0000313" key="3">
    <source>
        <dbReference type="Proteomes" id="UP000199585"/>
    </source>
</evidence>
<feature type="transmembrane region" description="Helical" evidence="1">
    <location>
        <begin position="87"/>
        <end position="107"/>
    </location>
</feature>
<name>A0A1H8HKK6_9RHOB</name>
<dbReference type="RefSeq" id="WP_281242609.1">
    <property type="nucleotide sequence ID" value="NZ_FOCI01000021.1"/>
</dbReference>
<dbReference type="GO" id="GO:0020037">
    <property type="term" value="F:heme binding"/>
    <property type="evidence" value="ECO:0007669"/>
    <property type="project" value="InterPro"/>
</dbReference>
<dbReference type="Pfam" id="PF00115">
    <property type="entry name" value="COX1"/>
    <property type="match status" value="1"/>
</dbReference>
<feature type="transmembrane region" description="Helical" evidence="1">
    <location>
        <begin position="7"/>
        <end position="29"/>
    </location>
</feature>
<protein>
    <submittedName>
        <fullName evidence="2">Cytochrome C and Quinol oxidase polypeptide I</fullName>
    </submittedName>
</protein>
<organism evidence="2 3">
    <name type="scientific">Loktanella fryxellensis</name>
    <dbReference type="NCBI Taxonomy" id="245187"/>
    <lineage>
        <taxon>Bacteria</taxon>
        <taxon>Pseudomonadati</taxon>
        <taxon>Pseudomonadota</taxon>
        <taxon>Alphaproteobacteria</taxon>
        <taxon>Rhodobacterales</taxon>
        <taxon>Roseobacteraceae</taxon>
        <taxon>Loktanella</taxon>
    </lineage>
</organism>
<keyword evidence="1" id="KW-1133">Transmembrane helix</keyword>
<reference evidence="2 3" key="1">
    <citation type="submission" date="2016-10" db="EMBL/GenBank/DDBJ databases">
        <authorList>
            <person name="de Groot N.N."/>
        </authorList>
    </citation>
    <scope>NUCLEOTIDE SEQUENCE [LARGE SCALE GENOMIC DNA]</scope>
    <source>
        <strain evidence="2 3">DSM 16213</strain>
    </source>
</reference>
<dbReference type="GO" id="GO:0004129">
    <property type="term" value="F:cytochrome-c oxidase activity"/>
    <property type="evidence" value="ECO:0007669"/>
    <property type="project" value="InterPro"/>
</dbReference>